<dbReference type="PATRIC" id="fig|1548749.3.peg.1597"/>
<dbReference type="STRING" id="1548749.LS48_07560"/>
<gene>
    <name evidence="4" type="ORF">LS48_07560</name>
</gene>
<dbReference type="OrthoDB" id="119432at2"/>
<evidence type="ECO:0000313" key="4">
    <source>
        <dbReference type="EMBL" id="KXN98941.1"/>
    </source>
</evidence>
<keyword evidence="5" id="KW-1185">Reference proteome</keyword>
<dbReference type="InterPro" id="IPR007837">
    <property type="entry name" value="DinB"/>
</dbReference>
<evidence type="ECO:0000256" key="1">
    <source>
        <dbReference type="ARBA" id="ARBA00008635"/>
    </source>
</evidence>
<comment type="caution">
    <text evidence="4">The sequence shown here is derived from an EMBL/GenBank/DDBJ whole genome shotgun (WGS) entry which is preliminary data.</text>
</comment>
<organism evidence="4 5">
    <name type="scientific">Aequorivita aquimaris</name>
    <dbReference type="NCBI Taxonomy" id="1548749"/>
    <lineage>
        <taxon>Bacteria</taxon>
        <taxon>Pseudomonadati</taxon>
        <taxon>Bacteroidota</taxon>
        <taxon>Flavobacteriia</taxon>
        <taxon>Flavobacteriales</taxon>
        <taxon>Flavobacteriaceae</taxon>
        <taxon>Aequorivita</taxon>
    </lineage>
</organism>
<accession>A0A137RHK4</accession>
<comment type="similarity">
    <text evidence="1">Belongs to the DinB family.</text>
</comment>
<dbReference type="Pfam" id="PF05163">
    <property type="entry name" value="DinB"/>
    <property type="match status" value="1"/>
</dbReference>
<dbReference type="InterPro" id="IPR034660">
    <property type="entry name" value="DinB/YfiT-like"/>
</dbReference>
<evidence type="ECO:0000256" key="3">
    <source>
        <dbReference type="PIRSR" id="PIRSR607837-1"/>
    </source>
</evidence>
<dbReference type="EMBL" id="JRWG01000004">
    <property type="protein sequence ID" value="KXN98941.1"/>
    <property type="molecule type" value="Genomic_DNA"/>
</dbReference>
<protein>
    <submittedName>
        <fullName evidence="4">Damage-inducible protein DinB</fullName>
    </submittedName>
</protein>
<evidence type="ECO:0000256" key="2">
    <source>
        <dbReference type="ARBA" id="ARBA00022723"/>
    </source>
</evidence>
<keyword evidence="2 3" id="KW-0479">Metal-binding</keyword>
<sequence length="164" mass="18898">MDTLKNLKDELTEEYNTTQKFLNNFPKNKNDYAPHTKSMKLMDLATHIVDIFGWPQVILNTDYLDFADGYNPEKMATKEDLLQQLEKQHKAGMQALENAKEADLKLNWSIRMNGEKIMEWSKYGAIRHGLNQVTHHRAQLGVYYRLLNIPVPGSYGPSADEQNG</sequence>
<name>A0A137RHK4_9FLAO</name>
<proteinExistence type="inferred from homology"/>
<dbReference type="Proteomes" id="UP000070138">
    <property type="component" value="Unassembled WGS sequence"/>
</dbReference>
<dbReference type="GO" id="GO:0046872">
    <property type="term" value="F:metal ion binding"/>
    <property type="evidence" value="ECO:0007669"/>
    <property type="project" value="UniProtKB-KW"/>
</dbReference>
<feature type="binding site" evidence="3">
    <location>
        <position position="136"/>
    </location>
    <ligand>
        <name>a divalent metal cation</name>
        <dbReference type="ChEBI" id="CHEBI:60240"/>
    </ligand>
</feature>
<reference evidence="4 5" key="2">
    <citation type="journal article" date="2016" name="Int. J. Syst. Evol. Microbiol.">
        <title>Vitellibacter aquimaris sp. nov., a marine bacterium isolated from seawater.</title>
        <authorList>
            <person name="Thevarajoo S."/>
            <person name="Selvaratnam C."/>
            <person name="Goh K.M."/>
            <person name="Hong K.W."/>
            <person name="Chan X.Y."/>
            <person name="Chan K.G."/>
            <person name="Chong C.S."/>
        </authorList>
    </citation>
    <scope>NUCLEOTIDE SEQUENCE [LARGE SCALE GENOMIC DNA]</scope>
    <source>
        <strain evidence="4 5">D-24</strain>
    </source>
</reference>
<evidence type="ECO:0000313" key="5">
    <source>
        <dbReference type="Proteomes" id="UP000070138"/>
    </source>
</evidence>
<dbReference type="SUPFAM" id="SSF109854">
    <property type="entry name" value="DinB/YfiT-like putative metalloenzymes"/>
    <property type="match status" value="1"/>
</dbReference>
<feature type="binding site" evidence="3">
    <location>
        <position position="47"/>
    </location>
    <ligand>
        <name>a divalent metal cation</name>
        <dbReference type="ChEBI" id="CHEBI:60240"/>
    </ligand>
</feature>
<dbReference type="Gene3D" id="1.20.120.450">
    <property type="entry name" value="dinb family like domain"/>
    <property type="match status" value="1"/>
</dbReference>
<dbReference type="AlphaFoldDB" id="A0A137RHK4"/>
<dbReference type="RefSeq" id="WP_062621625.1">
    <property type="nucleotide sequence ID" value="NZ_JRWG01000004.1"/>
</dbReference>
<reference evidence="5" key="1">
    <citation type="submission" date="2014-10" db="EMBL/GenBank/DDBJ databases">
        <title>Genome sequencing of Vitellibacter sp. D-24.</title>
        <authorList>
            <person name="Thevarajoo S."/>
            <person name="Selvaratnam C."/>
            <person name="Goh K.M."/>
            <person name="Chong C.S."/>
        </authorList>
    </citation>
    <scope>NUCLEOTIDE SEQUENCE [LARGE SCALE GENOMIC DNA]</scope>
    <source>
        <strain evidence="5">D-24</strain>
    </source>
</reference>